<dbReference type="Proteomes" id="UP000281406">
    <property type="component" value="Unassembled WGS sequence"/>
</dbReference>
<gene>
    <name evidence="2" type="ORF">DPX16_21110</name>
</gene>
<keyword evidence="2" id="KW-0436">Ligase</keyword>
<sequence length="258" mass="28891">MVNAPATFGMKCTVEQNRAGDEGAAEDFEKERGEEESGQEKEAPDFEQERGEESGQEKEAPDFEQDRGTGKGSSVEGVREDLPDCGNTSQYDYFTKIVLEIRWVASSFRTVKAVWTMYAALYNHLTAASRDVRRNSSERRMYDGLAAKLSSVAFVKNFGLMMDALEELKNLSEALQARYITLSHSVNLIKRQLDVFNSMSRNPDSGPFYKTACVAAQQGVFNGITLQSDSGQKIVDPTMFYKALCKSMETRMVTNEEE</sequence>
<evidence type="ECO:0000313" key="2">
    <source>
        <dbReference type="EMBL" id="ROL46651.1"/>
    </source>
</evidence>
<dbReference type="AlphaFoldDB" id="A0A3N0YL91"/>
<comment type="caution">
    <text evidence="2">The sequence shown here is derived from an EMBL/GenBank/DDBJ whole genome shotgun (WGS) entry which is preliminary data.</text>
</comment>
<name>A0A3N0YL91_ANAGA</name>
<dbReference type="OrthoDB" id="8909466at2759"/>
<evidence type="ECO:0000256" key="1">
    <source>
        <dbReference type="SAM" id="MobiDB-lite"/>
    </source>
</evidence>
<keyword evidence="3" id="KW-1185">Reference proteome</keyword>
<proteinExistence type="predicted"/>
<dbReference type="EMBL" id="RJVU01037234">
    <property type="protein sequence ID" value="ROL46651.1"/>
    <property type="molecule type" value="Genomic_DNA"/>
</dbReference>
<feature type="compositionally biased region" description="Basic and acidic residues" evidence="1">
    <location>
        <begin position="27"/>
        <end position="69"/>
    </location>
</feature>
<protein>
    <submittedName>
        <fullName evidence="2">E3 SUMO-protein ligase KIAA1586</fullName>
    </submittedName>
</protein>
<dbReference type="GO" id="GO:0016874">
    <property type="term" value="F:ligase activity"/>
    <property type="evidence" value="ECO:0007669"/>
    <property type="project" value="UniProtKB-KW"/>
</dbReference>
<accession>A0A3N0YL91</accession>
<evidence type="ECO:0000313" key="3">
    <source>
        <dbReference type="Proteomes" id="UP000281406"/>
    </source>
</evidence>
<reference evidence="2 3" key="1">
    <citation type="submission" date="2018-10" db="EMBL/GenBank/DDBJ databases">
        <title>Genome assembly for a Yunnan-Guizhou Plateau 3E fish, Anabarilius grahami (Regan), and its evolutionary and genetic applications.</title>
        <authorList>
            <person name="Jiang W."/>
        </authorList>
    </citation>
    <scope>NUCLEOTIDE SEQUENCE [LARGE SCALE GENOMIC DNA]</scope>
    <source>
        <strain evidence="2">AG-KIZ</strain>
        <tissue evidence="2">Muscle</tissue>
    </source>
</reference>
<organism evidence="2 3">
    <name type="scientific">Anabarilius grahami</name>
    <name type="common">Kanglang fish</name>
    <name type="synonym">Barilius grahami</name>
    <dbReference type="NCBI Taxonomy" id="495550"/>
    <lineage>
        <taxon>Eukaryota</taxon>
        <taxon>Metazoa</taxon>
        <taxon>Chordata</taxon>
        <taxon>Craniata</taxon>
        <taxon>Vertebrata</taxon>
        <taxon>Euteleostomi</taxon>
        <taxon>Actinopterygii</taxon>
        <taxon>Neopterygii</taxon>
        <taxon>Teleostei</taxon>
        <taxon>Ostariophysi</taxon>
        <taxon>Cypriniformes</taxon>
        <taxon>Xenocyprididae</taxon>
        <taxon>Xenocypridinae</taxon>
        <taxon>Xenocypridinae incertae sedis</taxon>
        <taxon>Anabarilius</taxon>
    </lineage>
</organism>
<feature type="region of interest" description="Disordered" evidence="1">
    <location>
        <begin position="1"/>
        <end position="83"/>
    </location>
</feature>